<comment type="caution">
    <text evidence="2">The sequence shown here is derived from an EMBL/GenBank/DDBJ whole genome shotgun (WGS) entry which is preliminary data.</text>
</comment>
<organism evidence="2 3">
    <name type="scientific">Ureibacillus suwonensis</name>
    <dbReference type="NCBI Taxonomy" id="313007"/>
    <lineage>
        <taxon>Bacteria</taxon>
        <taxon>Bacillati</taxon>
        <taxon>Bacillota</taxon>
        <taxon>Bacilli</taxon>
        <taxon>Bacillales</taxon>
        <taxon>Caryophanaceae</taxon>
        <taxon>Ureibacillus</taxon>
    </lineage>
</organism>
<sequence length="301" mass="33510">MKKNLIKLLVATLLFSSIAGFAPSAFAEETEVPSNLEKVLENAEQIDVNFNEKVEEVSSTDDTTVYEVTANELGLNNDSFEMVVEESSKQEITVNSELETGDLSFESELYINIDTGEMYVTEEQISETGEVTKTTYDMFFTEIEGEDFIAYLIDRNSGELFEINTIDAQASAIPVLGLIIKQGAKWAIKKYGKKALISAFGKYALSNAIKNVAKFTVKNKHLKGDKRNYAKFNTSSQSTARGWVKEALQKAKVSSFDINDSDKLSFRFDVNLGKKVGTKGETKIRIVIGYDGKIWTAFPVK</sequence>
<protein>
    <submittedName>
        <fullName evidence="2">SAR2788 family putative toxin</fullName>
    </submittedName>
</protein>
<keyword evidence="3" id="KW-1185">Reference proteome</keyword>
<proteinExistence type="predicted"/>
<name>A0ABW0RF49_9BACL</name>
<accession>A0ABW0RF49</accession>
<dbReference type="EMBL" id="JBHSNQ010000193">
    <property type="protein sequence ID" value="MFC5543258.1"/>
    <property type="molecule type" value="Genomic_DNA"/>
</dbReference>
<feature type="signal peptide" evidence="1">
    <location>
        <begin position="1"/>
        <end position="27"/>
    </location>
</feature>
<reference evidence="3" key="1">
    <citation type="journal article" date="2019" name="Int. J. Syst. Evol. Microbiol.">
        <title>The Global Catalogue of Microorganisms (GCM) 10K type strain sequencing project: providing services to taxonomists for standard genome sequencing and annotation.</title>
        <authorList>
            <consortium name="The Broad Institute Genomics Platform"/>
            <consortium name="The Broad Institute Genome Sequencing Center for Infectious Disease"/>
            <person name="Wu L."/>
            <person name="Ma J."/>
        </authorList>
    </citation>
    <scope>NUCLEOTIDE SEQUENCE [LARGE SCALE GENOMIC DNA]</scope>
    <source>
        <strain evidence="3">CCUG 56331</strain>
    </source>
</reference>
<dbReference type="Proteomes" id="UP001595978">
    <property type="component" value="Unassembled WGS sequence"/>
</dbReference>
<evidence type="ECO:0000313" key="2">
    <source>
        <dbReference type="EMBL" id="MFC5543258.1"/>
    </source>
</evidence>
<feature type="chain" id="PRO_5047029059" evidence="1">
    <location>
        <begin position="28"/>
        <end position="301"/>
    </location>
</feature>
<evidence type="ECO:0000256" key="1">
    <source>
        <dbReference type="SAM" id="SignalP"/>
    </source>
</evidence>
<dbReference type="NCBIfam" id="NF038340">
    <property type="entry name" value="SAR2788_fam"/>
    <property type="match status" value="1"/>
</dbReference>
<evidence type="ECO:0000313" key="3">
    <source>
        <dbReference type="Proteomes" id="UP001595978"/>
    </source>
</evidence>
<gene>
    <name evidence="2" type="ORF">ACFPOH_16225</name>
</gene>
<dbReference type="RefSeq" id="WP_341361598.1">
    <property type="nucleotide sequence ID" value="NZ_JBHSNQ010000193.1"/>
</dbReference>
<keyword evidence="1" id="KW-0732">Signal</keyword>